<name>A0A0C9WBP3_9AGAM</name>
<dbReference type="AlphaFoldDB" id="A0A0C9WBP3"/>
<proteinExistence type="predicted"/>
<sequence length="168" mass="19188">MEANGFNIVDIPLFEWDLADSAYHAIIMAPVDAWWEDIDVLREDCEPMNWQYIPNMRCNHQFWDLLKEISEQSAGHHIPSQAPSCLLYNICNGIAQTLAHVEEDIEDIEADIEVTTQSLLQLLSQAPEESMLTLAEIRSRLGRDEDGFWAERFQELDEIIAQGNAVDA</sequence>
<dbReference type="Proteomes" id="UP000053820">
    <property type="component" value="Unassembled WGS sequence"/>
</dbReference>
<dbReference type="OrthoDB" id="2659445at2759"/>
<dbReference type="EMBL" id="KN839863">
    <property type="protein sequence ID" value="KIJ61376.1"/>
    <property type="molecule type" value="Genomic_DNA"/>
</dbReference>
<dbReference type="HOGENOM" id="CLU_136920_0_0_1"/>
<gene>
    <name evidence="1" type="ORF">HYDPIDRAFT_31465</name>
</gene>
<organism evidence="1 2">
    <name type="scientific">Hydnomerulius pinastri MD-312</name>
    <dbReference type="NCBI Taxonomy" id="994086"/>
    <lineage>
        <taxon>Eukaryota</taxon>
        <taxon>Fungi</taxon>
        <taxon>Dikarya</taxon>
        <taxon>Basidiomycota</taxon>
        <taxon>Agaricomycotina</taxon>
        <taxon>Agaricomycetes</taxon>
        <taxon>Agaricomycetidae</taxon>
        <taxon>Boletales</taxon>
        <taxon>Boletales incertae sedis</taxon>
        <taxon>Leucogyrophana</taxon>
    </lineage>
</organism>
<evidence type="ECO:0000313" key="2">
    <source>
        <dbReference type="Proteomes" id="UP000053820"/>
    </source>
</evidence>
<reference evidence="1 2" key="1">
    <citation type="submission" date="2014-04" db="EMBL/GenBank/DDBJ databases">
        <title>Evolutionary Origins and Diversification of the Mycorrhizal Mutualists.</title>
        <authorList>
            <consortium name="DOE Joint Genome Institute"/>
            <consortium name="Mycorrhizal Genomics Consortium"/>
            <person name="Kohler A."/>
            <person name="Kuo A."/>
            <person name="Nagy L.G."/>
            <person name="Floudas D."/>
            <person name="Copeland A."/>
            <person name="Barry K.W."/>
            <person name="Cichocki N."/>
            <person name="Veneault-Fourrey C."/>
            <person name="LaButti K."/>
            <person name="Lindquist E.A."/>
            <person name="Lipzen A."/>
            <person name="Lundell T."/>
            <person name="Morin E."/>
            <person name="Murat C."/>
            <person name="Riley R."/>
            <person name="Ohm R."/>
            <person name="Sun H."/>
            <person name="Tunlid A."/>
            <person name="Henrissat B."/>
            <person name="Grigoriev I.V."/>
            <person name="Hibbett D.S."/>
            <person name="Martin F."/>
        </authorList>
    </citation>
    <scope>NUCLEOTIDE SEQUENCE [LARGE SCALE GENOMIC DNA]</scope>
    <source>
        <strain evidence="1 2">MD-312</strain>
    </source>
</reference>
<keyword evidence="2" id="KW-1185">Reference proteome</keyword>
<evidence type="ECO:0000313" key="1">
    <source>
        <dbReference type="EMBL" id="KIJ61376.1"/>
    </source>
</evidence>
<protein>
    <submittedName>
        <fullName evidence="1">Unplaced genomic scaffold scaffold_29, whole genome shotgun sequence</fullName>
    </submittedName>
</protein>
<accession>A0A0C9WBP3</accession>